<sequence>MINLKPLDPNITILQQMKDDNCNEPAVLFNLFSVAEEDIPAVLKAWTADALFLKTQPGYISTQLHQATAGSNLFFNYAVWESVAHFKAAFNHPDFKKSMKDYPDSAVSQPHLFKRLSIPNICVGP</sequence>
<keyword evidence="3" id="KW-1185">Reference proteome</keyword>
<accession>A0ABT2W076</accession>
<proteinExistence type="predicted"/>
<comment type="caution">
    <text evidence="2">The sequence shown here is derived from an EMBL/GenBank/DDBJ whole genome shotgun (WGS) entry which is preliminary data.</text>
</comment>
<evidence type="ECO:0000313" key="2">
    <source>
        <dbReference type="EMBL" id="MCU7615323.1"/>
    </source>
</evidence>
<dbReference type="Gene3D" id="3.30.70.100">
    <property type="match status" value="1"/>
</dbReference>
<name>A0ABT2W076_9FLAO</name>
<dbReference type="GO" id="GO:0004497">
    <property type="term" value="F:monooxygenase activity"/>
    <property type="evidence" value="ECO:0007669"/>
    <property type="project" value="UniProtKB-KW"/>
</dbReference>
<dbReference type="SUPFAM" id="SSF54909">
    <property type="entry name" value="Dimeric alpha+beta barrel"/>
    <property type="match status" value="1"/>
</dbReference>
<keyword evidence="2" id="KW-0560">Oxidoreductase</keyword>
<dbReference type="PROSITE" id="PS51725">
    <property type="entry name" value="ABM"/>
    <property type="match status" value="1"/>
</dbReference>
<dbReference type="InterPro" id="IPR007138">
    <property type="entry name" value="ABM_dom"/>
</dbReference>
<dbReference type="InterPro" id="IPR011008">
    <property type="entry name" value="Dimeric_a/b-barrel"/>
</dbReference>
<feature type="domain" description="ABM" evidence="1">
    <location>
        <begin position="26"/>
        <end position="116"/>
    </location>
</feature>
<dbReference type="Pfam" id="PF03992">
    <property type="entry name" value="ABM"/>
    <property type="match status" value="1"/>
</dbReference>
<reference evidence="3" key="1">
    <citation type="submission" date="2023-07" db="EMBL/GenBank/DDBJ databases">
        <title>Chryseobacterium sp. GMJ5 Genome sequencing and assembly.</title>
        <authorList>
            <person name="Jung Y."/>
        </authorList>
    </citation>
    <scope>NUCLEOTIDE SEQUENCE [LARGE SCALE GENOMIC DNA]</scope>
    <source>
        <strain evidence="3">GMJ5</strain>
    </source>
</reference>
<organism evidence="2 3">
    <name type="scientific">Chryseobacterium gilvum</name>
    <dbReference type="NCBI Taxonomy" id="2976534"/>
    <lineage>
        <taxon>Bacteria</taxon>
        <taxon>Pseudomonadati</taxon>
        <taxon>Bacteroidota</taxon>
        <taxon>Flavobacteriia</taxon>
        <taxon>Flavobacteriales</taxon>
        <taxon>Weeksellaceae</taxon>
        <taxon>Chryseobacterium group</taxon>
        <taxon>Chryseobacterium</taxon>
    </lineage>
</organism>
<evidence type="ECO:0000313" key="3">
    <source>
        <dbReference type="Proteomes" id="UP001208114"/>
    </source>
</evidence>
<evidence type="ECO:0000259" key="1">
    <source>
        <dbReference type="PROSITE" id="PS51725"/>
    </source>
</evidence>
<gene>
    <name evidence="2" type="ORF">N0B16_12825</name>
</gene>
<dbReference type="EMBL" id="JAOTEN010000004">
    <property type="protein sequence ID" value="MCU7615323.1"/>
    <property type="molecule type" value="Genomic_DNA"/>
</dbReference>
<dbReference type="Proteomes" id="UP001208114">
    <property type="component" value="Unassembled WGS sequence"/>
</dbReference>
<keyword evidence="2" id="KW-0503">Monooxygenase</keyword>
<protein>
    <submittedName>
        <fullName evidence="2">Antibiotic biosynthesis monooxygenase</fullName>
    </submittedName>
</protein>
<dbReference type="RefSeq" id="WP_262991344.1">
    <property type="nucleotide sequence ID" value="NZ_JAOTEN010000004.1"/>
</dbReference>